<keyword evidence="2" id="KW-0238">DNA-binding</keyword>
<keyword evidence="7" id="KW-1185">Reference proteome</keyword>
<gene>
    <name evidence="6" type="ORF">SAMN05444000_105129</name>
</gene>
<feature type="domain" description="HTH iclR-type" evidence="4">
    <location>
        <begin position="9"/>
        <end position="71"/>
    </location>
</feature>
<evidence type="ECO:0000256" key="3">
    <source>
        <dbReference type="ARBA" id="ARBA00023163"/>
    </source>
</evidence>
<dbReference type="PANTHER" id="PTHR30136:SF7">
    <property type="entry name" value="HTH-TYPE TRANSCRIPTIONAL REGULATOR KDGR-RELATED"/>
    <property type="match status" value="1"/>
</dbReference>
<dbReference type="AlphaFoldDB" id="A0A1M6GUC4"/>
<dbReference type="STRING" id="1470563.SAMN05444000_105129"/>
<keyword evidence="1" id="KW-0805">Transcription regulation</keyword>
<dbReference type="InterPro" id="IPR036390">
    <property type="entry name" value="WH_DNA-bd_sf"/>
</dbReference>
<evidence type="ECO:0000259" key="5">
    <source>
        <dbReference type="PROSITE" id="PS51078"/>
    </source>
</evidence>
<dbReference type="SMART" id="SM00346">
    <property type="entry name" value="HTH_ICLR"/>
    <property type="match status" value="1"/>
</dbReference>
<keyword evidence="3" id="KW-0804">Transcription</keyword>
<dbReference type="PROSITE" id="PS51078">
    <property type="entry name" value="ICLR_ED"/>
    <property type="match status" value="1"/>
</dbReference>
<dbReference type="InterPro" id="IPR036388">
    <property type="entry name" value="WH-like_DNA-bd_sf"/>
</dbReference>
<dbReference type="OrthoDB" id="6057486at2"/>
<evidence type="ECO:0000313" key="6">
    <source>
        <dbReference type="EMBL" id="SHJ13588.1"/>
    </source>
</evidence>
<dbReference type="PROSITE" id="PS51077">
    <property type="entry name" value="HTH_ICLR"/>
    <property type="match status" value="1"/>
</dbReference>
<dbReference type="GO" id="GO:0003700">
    <property type="term" value="F:DNA-binding transcription factor activity"/>
    <property type="evidence" value="ECO:0007669"/>
    <property type="project" value="TreeGrafter"/>
</dbReference>
<dbReference type="InterPro" id="IPR050707">
    <property type="entry name" value="HTH_MetabolicPath_Reg"/>
</dbReference>
<organism evidence="6 7">
    <name type="scientific">Shimia gijangensis</name>
    <dbReference type="NCBI Taxonomy" id="1470563"/>
    <lineage>
        <taxon>Bacteria</taxon>
        <taxon>Pseudomonadati</taxon>
        <taxon>Pseudomonadota</taxon>
        <taxon>Alphaproteobacteria</taxon>
        <taxon>Rhodobacterales</taxon>
        <taxon>Roseobacteraceae</taxon>
    </lineage>
</organism>
<dbReference type="SUPFAM" id="SSF46785">
    <property type="entry name" value="Winged helix' DNA-binding domain"/>
    <property type="match status" value="1"/>
</dbReference>
<dbReference type="GO" id="GO:0045892">
    <property type="term" value="P:negative regulation of DNA-templated transcription"/>
    <property type="evidence" value="ECO:0007669"/>
    <property type="project" value="TreeGrafter"/>
</dbReference>
<protein>
    <submittedName>
        <fullName evidence="6">Transcriptional regulator, IclR family</fullName>
    </submittedName>
</protein>
<dbReference type="Pfam" id="PF01614">
    <property type="entry name" value="IclR_C"/>
    <property type="match status" value="1"/>
</dbReference>
<dbReference type="Pfam" id="PF09339">
    <property type="entry name" value="HTH_IclR"/>
    <property type="match status" value="1"/>
</dbReference>
<reference evidence="7" key="1">
    <citation type="submission" date="2016-11" db="EMBL/GenBank/DDBJ databases">
        <authorList>
            <person name="Varghese N."/>
            <person name="Submissions S."/>
        </authorList>
    </citation>
    <scope>NUCLEOTIDE SEQUENCE [LARGE SCALE GENOMIC DNA]</scope>
    <source>
        <strain evidence="7">DSM 100564</strain>
    </source>
</reference>
<dbReference type="InterPro" id="IPR005471">
    <property type="entry name" value="Tscrpt_reg_IclR_N"/>
</dbReference>
<evidence type="ECO:0000256" key="1">
    <source>
        <dbReference type="ARBA" id="ARBA00023015"/>
    </source>
</evidence>
<sequence>MDESGKYRAPALDKGLDILELLAGAPTGMSQAEIAKSLGRTTNENYRMLDTLVRRHYVTRSPEGDRFMLSLKMLVLAQQHPPRRRLLDIAEPLMRALSLESEQSCHLALWEDGDIVIASAFSAPGNWRQSLRPGAVIGIYNTGSGRVLAAFQSKEARLRMLADHNLVIGEEQADTTGLNAELDALKVKGCAVEPSKTVRGTTNISFPVLDPSGNAIAALTCPFIERIDDYRAPNVEQVTEMFGKAAREIGRQINGE</sequence>
<dbReference type="PANTHER" id="PTHR30136">
    <property type="entry name" value="HELIX-TURN-HELIX TRANSCRIPTIONAL REGULATOR, ICLR FAMILY"/>
    <property type="match status" value="1"/>
</dbReference>
<dbReference type="Proteomes" id="UP000183982">
    <property type="component" value="Unassembled WGS sequence"/>
</dbReference>
<evidence type="ECO:0000313" key="7">
    <source>
        <dbReference type="Proteomes" id="UP000183982"/>
    </source>
</evidence>
<evidence type="ECO:0000259" key="4">
    <source>
        <dbReference type="PROSITE" id="PS51077"/>
    </source>
</evidence>
<proteinExistence type="predicted"/>
<evidence type="ECO:0000256" key="2">
    <source>
        <dbReference type="ARBA" id="ARBA00023125"/>
    </source>
</evidence>
<dbReference type="InterPro" id="IPR029016">
    <property type="entry name" value="GAF-like_dom_sf"/>
</dbReference>
<dbReference type="EMBL" id="FQZQ01000005">
    <property type="protein sequence ID" value="SHJ13588.1"/>
    <property type="molecule type" value="Genomic_DNA"/>
</dbReference>
<dbReference type="SUPFAM" id="SSF55781">
    <property type="entry name" value="GAF domain-like"/>
    <property type="match status" value="1"/>
</dbReference>
<feature type="domain" description="IclR-ED" evidence="5">
    <location>
        <begin position="72"/>
        <end position="255"/>
    </location>
</feature>
<dbReference type="Gene3D" id="1.10.10.10">
    <property type="entry name" value="Winged helix-like DNA-binding domain superfamily/Winged helix DNA-binding domain"/>
    <property type="match status" value="1"/>
</dbReference>
<name>A0A1M6GUC4_9RHOB</name>
<dbReference type="Gene3D" id="3.30.450.40">
    <property type="match status" value="1"/>
</dbReference>
<accession>A0A1M6GUC4</accession>
<dbReference type="RefSeq" id="WP_073250778.1">
    <property type="nucleotide sequence ID" value="NZ_FQZQ01000005.1"/>
</dbReference>
<dbReference type="GO" id="GO:0003677">
    <property type="term" value="F:DNA binding"/>
    <property type="evidence" value="ECO:0007669"/>
    <property type="project" value="UniProtKB-KW"/>
</dbReference>
<dbReference type="InterPro" id="IPR014757">
    <property type="entry name" value="Tscrpt_reg_IclR_C"/>
</dbReference>